<dbReference type="EMBL" id="MGFS01000006">
    <property type="protein sequence ID" value="OGM11999.1"/>
    <property type="molecule type" value="Genomic_DNA"/>
</dbReference>
<dbReference type="CDD" id="cd16377">
    <property type="entry name" value="23S_rRNA_IVP_like"/>
    <property type="match status" value="1"/>
</dbReference>
<gene>
    <name evidence="1" type="ORF">A2Z22_04940</name>
</gene>
<dbReference type="PANTHER" id="PTHR38471:SF2">
    <property type="entry name" value="FOUR HELIX BUNDLE PROTEIN"/>
    <property type="match status" value="1"/>
</dbReference>
<comment type="caution">
    <text evidence="1">The sequence shown here is derived from an EMBL/GenBank/DDBJ whole genome shotgun (WGS) entry which is preliminary data.</text>
</comment>
<reference evidence="1 2" key="1">
    <citation type="journal article" date="2016" name="Nat. Commun.">
        <title>Thousands of microbial genomes shed light on interconnected biogeochemical processes in an aquifer system.</title>
        <authorList>
            <person name="Anantharaman K."/>
            <person name="Brown C.T."/>
            <person name="Hug L.A."/>
            <person name="Sharon I."/>
            <person name="Castelle C.J."/>
            <person name="Probst A.J."/>
            <person name="Thomas B.C."/>
            <person name="Singh A."/>
            <person name="Wilkins M.J."/>
            <person name="Karaoz U."/>
            <person name="Brodie E.L."/>
            <person name="Williams K.H."/>
            <person name="Hubbard S.S."/>
            <person name="Banfield J.F."/>
        </authorList>
    </citation>
    <scope>NUCLEOTIDE SEQUENCE [LARGE SCALE GENOMIC DNA]</scope>
</reference>
<name>A0A1F7XB56_9BACT</name>
<accession>A0A1F7XB56</accession>
<evidence type="ECO:0000313" key="1">
    <source>
        <dbReference type="EMBL" id="OGM11999.1"/>
    </source>
</evidence>
<protein>
    <recommendedName>
        <fullName evidence="3">Four helix bundle protein</fullName>
    </recommendedName>
</protein>
<dbReference type="InterPro" id="IPR036583">
    <property type="entry name" value="23S_rRNA_IVS_sf"/>
</dbReference>
<dbReference type="Pfam" id="PF05635">
    <property type="entry name" value="23S_rRNA_IVP"/>
    <property type="match status" value="1"/>
</dbReference>
<evidence type="ECO:0000313" key="2">
    <source>
        <dbReference type="Proteomes" id="UP000177053"/>
    </source>
</evidence>
<sequence>MEFYELKIWKKGHKLLIDIYEITKSFPKEEKYNLISQTRSSANSIIALIAESYGRYSFADKVRVLYQSRGECVEVRSHLKVAYSLGYLTKKKFDYFEKEYLGLGKGINSYITSLSKHKSSK</sequence>
<dbReference type="NCBIfam" id="TIGR02436">
    <property type="entry name" value="four helix bundle protein"/>
    <property type="match status" value="1"/>
</dbReference>
<dbReference type="AlphaFoldDB" id="A0A1F7XB56"/>
<dbReference type="SUPFAM" id="SSF158446">
    <property type="entry name" value="IVS-encoded protein-like"/>
    <property type="match status" value="1"/>
</dbReference>
<dbReference type="PANTHER" id="PTHR38471">
    <property type="entry name" value="FOUR HELIX BUNDLE PROTEIN"/>
    <property type="match status" value="1"/>
</dbReference>
<organism evidence="1 2">
    <name type="scientific">Candidatus Woesebacteria bacterium RBG_16_34_12</name>
    <dbReference type="NCBI Taxonomy" id="1802480"/>
    <lineage>
        <taxon>Bacteria</taxon>
        <taxon>Candidatus Woeseibacteriota</taxon>
    </lineage>
</organism>
<proteinExistence type="predicted"/>
<evidence type="ECO:0008006" key="3">
    <source>
        <dbReference type="Google" id="ProtNLM"/>
    </source>
</evidence>
<dbReference type="Proteomes" id="UP000177053">
    <property type="component" value="Unassembled WGS sequence"/>
</dbReference>
<dbReference type="Gene3D" id="1.20.1440.60">
    <property type="entry name" value="23S rRNA-intervening sequence"/>
    <property type="match status" value="1"/>
</dbReference>
<dbReference type="InterPro" id="IPR012657">
    <property type="entry name" value="23S_rRNA-intervening_sequence"/>
</dbReference>